<keyword evidence="4" id="KW-0378">Hydrolase</keyword>
<accession>A0A6F8VIH2</accession>
<dbReference type="InterPro" id="IPR030673">
    <property type="entry name" value="PyroPPase_GppA_Ppx"/>
</dbReference>
<dbReference type="SUPFAM" id="SSF53067">
    <property type="entry name" value="Actin-like ATPase domain"/>
    <property type="match status" value="2"/>
</dbReference>
<dbReference type="FunFam" id="3.30.420.150:FF:000001">
    <property type="entry name" value="Guanosine-5'-triphosphate,3'-diphosphate pyrophosphatase"/>
    <property type="match status" value="1"/>
</dbReference>
<evidence type="ECO:0000256" key="3">
    <source>
        <dbReference type="ARBA" id="ARBA00020416"/>
    </source>
</evidence>
<evidence type="ECO:0000256" key="1">
    <source>
        <dbReference type="ARBA" id="ARBA00007125"/>
    </source>
</evidence>
<dbReference type="InterPro" id="IPR003695">
    <property type="entry name" value="Ppx_GppA_N"/>
</dbReference>
<evidence type="ECO:0000256" key="4">
    <source>
        <dbReference type="ARBA" id="ARBA00022801"/>
    </source>
</evidence>
<dbReference type="NCBIfam" id="TIGR03706">
    <property type="entry name" value="exo_poly_only"/>
    <property type="match status" value="1"/>
</dbReference>
<dbReference type="PANTHER" id="PTHR30005:SF0">
    <property type="entry name" value="RETROGRADE REGULATION PROTEIN 2"/>
    <property type="match status" value="1"/>
</dbReference>
<gene>
    <name evidence="8" type="primary">ppx</name>
    <name evidence="8" type="ORF">SKTS_34510</name>
</gene>
<dbReference type="InterPro" id="IPR022371">
    <property type="entry name" value="Exopolyphosphatase"/>
</dbReference>
<dbReference type="AlphaFoldDB" id="A0A6F8VIH2"/>
<sequence length="497" mass="54376">MRAYSTIAAVDLGSNSFRLQVARVVGNQVYPLDSLKEPVRLGAGLTPDKYLDDESQQRALACLKIFSERLRGLPREAVRAVGTNTFRVAKNAPAFLDAAQAALGFPIEIVAGKEEARLIYLGVSHGLPVSEEQRLVVDIGGGSTEFIIGSGYQPQQMESLYMGCVSFSRRFFPDGKIGRNDLLQAELAARSEILTIAADFSAGHWQHAVGSSGSARALAEILEQNGLSASGITRDGLARLRALLLKAGDVKLLQLAGLVPDRVPVLAGGFAIMNSIFTELGIEHMDVATGALREGVLYDLIGRFHKHDMREATVREFMRRYHVDPPQAGRVQVLASTLFDQIAHKLDGTIANPRLQLAWAARLHEIGISIAHTGYHRHSAYILANADMPGFSRLEQEQLSLLARAHRGALSKLLSLVLNPSEWPLILVLRLAVLLCRSRSDVELPPMKLKFGSSGFSLTLNREWLEHNPLTRALLEDESKEWKSIGISFALKTGKAL</sequence>
<evidence type="ECO:0000256" key="5">
    <source>
        <dbReference type="ARBA" id="ARBA00047607"/>
    </source>
</evidence>
<name>A0A6F8VIH2_9PROT</name>
<comment type="catalytic activity">
    <reaction evidence="5">
        <text>[phosphate](n) + H2O = [phosphate](n-1) + phosphate + H(+)</text>
        <dbReference type="Rhea" id="RHEA:21528"/>
        <dbReference type="Rhea" id="RHEA-COMP:9859"/>
        <dbReference type="Rhea" id="RHEA-COMP:14279"/>
        <dbReference type="ChEBI" id="CHEBI:15377"/>
        <dbReference type="ChEBI" id="CHEBI:15378"/>
        <dbReference type="ChEBI" id="CHEBI:16838"/>
        <dbReference type="ChEBI" id="CHEBI:43474"/>
        <dbReference type="EC" id="3.6.1.11"/>
    </reaction>
</comment>
<evidence type="ECO:0000256" key="2">
    <source>
        <dbReference type="ARBA" id="ARBA00012451"/>
    </source>
</evidence>
<dbReference type="GO" id="GO:0004309">
    <property type="term" value="F:exopolyphosphatase activity"/>
    <property type="evidence" value="ECO:0007669"/>
    <property type="project" value="UniProtKB-EC"/>
</dbReference>
<dbReference type="Gene3D" id="3.30.420.40">
    <property type="match status" value="1"/>
</dbReference>
<dbReference type="Pfam" id="PF21447">
    <property type="entry name" value="Ppx-GppA_III"/>
    <property type="match status" value="1"/>
</dbReference>
<keyword evidence="9" id="KW-1185">Reference proteome</keyword>
<evidence type="ECO:0000259" key="6">
    <source>
        <dbReference type="Pfam" id="PF02541"/>
    </source>
</evidence>
<evidence type="ECO:0000259" key="7">
    <source>
        <dbReference type="Pfam" id="PF21447"/>
    </source>
</evidence>
<protein>
    <recommendedName>
        <fullName evidence="3">Exopolyphosphatase</fullName>
        <ecNumber evidence="2">3.6.1.11</ecNumber>
    </recommendedName>
</protein>
<feature type="domain" description="Ppx/GppA phosphatase N-terminal" evidence="6">
    <location>
        <begin position="21"/>
        <end position="302"/>
    </location>
</feature>
<dbReference type="InterPro" id="IPR043129">
    <property type="entry name" value="ATPase_NBD"/>
</dbReference>
<dbReference type="Proteomes" id="UP000502260">
    <property type="component" value="Chromosome"/>
</dbReference>
<dbReference type="PIRSF" id="PIRSF001267">
    <property type="entry name" value="Pyrophosphatase_GppA_Ppx"/>
    <property type="match status" value="1"/>
</dbReference>
<dbReference type="PANTHER" id="PTHR30005">
    <property type="entry name" value="EXOPOLYPHOSPHATASE"/>
    <property type="match status" value="1"/>
</dbReference>
<dbReference type="Pfam" id="PF02541">
    <property type="entry name" value="Ppx-GppA"/>
    <property type="match status" value="1"/>
</dbReference>
<reference evidence="9" key="1">
    <citation type="submission" date="2020-03" db="EMBL/GenBank/DDBJ databases">
        <title>Complete genome sequence of sulfur-oxidizing bacterium skT11.</title>
        <authorList>
            <person name="Kanda M."/>
            <person name="Kojima H."/>
            <person name="Fukui M."/>
        </authorList>
    </citation>
    <scope>NUCLEOTIDE SEQUENCE [LARGE SCALE GENOMIC DNA]</scope>
    <source>
        <strain evidence="9">skT11</strain>
    </source>
</reference>
<dbReference type="FunFam" id="3.30.420.40:FF:000023">
    <property type="entry name" value="Guanosine-5'-triphosphate,3'-diphosphate pyrophosphatase"/>
    <property type="match status" value="1"/>
</dbReference>
<dbReference type="GO" id="GO:0006793">
    <property type="term" value="P:phosphorus metabolic process"/>
    <property type="evidence" value="ECO:0007669"/>
    <property type="project" value="InterPro"/>
</dbReference>
<evidence type="ECO:0000313" key="9">
    <source>
        <dbReference type="Proteomes" id="UP000502260"/>
    </source>
</evidence>
<dbReference type="CDD" id="cd24053">
    <property type="entry name" value="ASKHA_NBD_EcPPX-GppA-like"/>
    <property type="match status" value="1"/>
</dbReference>
<evidence type="ECO:0000313" key="8">
    <source>
        <dbReference type="EMBL" id="BCB28565.1"/>
    </source>
</evidence>
<proteinExistence type="inferred from homology"/>
<dbReference type="InterPro" id="IPR050273">
    <property type="entry name" value="GppA/Ppx_hydrolase"/>
</dbReference>
<dbReference type="RefSeq" id="WP_173068186.1">
    <property type="nucleotide sequence ID" value="NZ_AP022853.1"/>
</dbReference>
<dbReference type="Gene3D" id="1.10.3210.10">
    <property type="entry name" value="Hypothetical protein af1432"/>
    <property type="match status" value="1"/>
</dbReference>
<dbReference type="Gene3D" id="3.30.420.150">
    <property type="entry name" value="Exopolyphosphatase. Domain 2"/>
    <property type="match status" value="1"/>
</dbReference>
<dbReference type="EC" id="3.6.1.11" evidence="2"/>
<dbReference type="KEGG" id="slac:SKTS_34510"/>
<dbReference type="InterPro" id="IPR048950">
    <property type="entry name" value="Ppx_GppA_C"/>
</dbReference>
<dbReference type="EMBL" id="AP022853">
    <property type="protein sequence ID" value="BCB28565.1"/>
    <property type="molecule type" value="Genomic_DNA"/>
</dbReference>
<feature type="domain" description="Ppx/GppA phosphatase C-terminal" evidence="7">
    <location>
        <begin position="310"/>
        <end position="478"/>
    </location>
</feature>
<comment type="similarity">
    <text evidence="1">Belongs to the GppA/Ppx family.</text>
</comment>
<organism evidence="8 9">
    <name type="scientific">Sulfurimicrobium lacus</name>
    <dbReference type="NCBI Taxonomy" id="2715678"/>
    <lineage>
        <taxon>Bacteria</taxon>
        <taxon>Pseudomonadati</taxon>
        <taxon>Pseudomonadota</taxon>
        <taxon>Betaproteobacteria</taxon>
        <taxon>Nitrosomonadales</taxon>
        <taxon>Sulfuricellaceae</taxon>
        <taxon>Sulfurimicrobium</taxon>
    </lineage>
</organism>
<dbReference type="SUPFAM" id="SSF109604">
    <property type="entry name" value="HD-domain/PDEase-like"/>
    <property type="match status" value="1"/>
</dbReference>